<keyword evidence="9" id="KW-1185">Reference proteome</keyword>
<dbReference type="Gene3D" id="3.30.560.10">
    <property type="entry name" value="Glucose Oxidase, domain 3"/>
    <property type="match status" value="1"/>
</dbReference>
<evidence type="ECO:0000259" key="7">
    <source>
        <dbReference type="PROSITE" id="PS00623"/>
    </source>
</evidence>
<keyword evidence="4 5" id="KW-0274">FAD</keyword>
<dbReference type="Pfam" id="PF05199">
    <property type="entry name" value="GMC_oxred_C"/>
    <property type="match status" value="1"/>
</dbReference>
<accession>A0A5E4WUE3</accession>
<evidence type="ECO:0000256" key="5">
    <source>
        <dbReference type="PIRSR" id="PIRSR000137-2"/>
    </source>
</evidence>
<feature type="domain" description="Glucose-methanol-choline oxidoreductase N-terminal" evidence="7">
    <location>
        <begin position="84"/>
        <end position="107"/>
    </location>
</feature>
<feature type="binding site" evidence="5">
    <location>
        <position position="86"/>
    </location>
    <ligand>
        <name>FAD</name>
        <dbReference type="ChEBI" id="CHEBI:57692"/>
    </ligand>
</feature>
<dbReference type="PIRSF" id="PIRSF000137">
    <property type="entry name" value="Alcohol_oxidase"/>
    <property type="match status" value="1"/>
</dbReference>
<evidence type="ECO:0000313" key="9">
    <source>
        <dbReference type="Proteomes" id="UP000414233"/>
    </source>
</evidence>
<proteinExistence type="inferred from homology"/>
<evidence type="ECO:0000256" key="4">
    <source>
        <dbReference type="ARBA" id="ARBA00022827"/>
    </source>
</evidence>
<dbReference type="InterPro" id="IPR000172">
    <property type="entry name" value="GMC_OxRdtase_N"/>
</dbReference>
<comment type="similarity">
    <text evidence="2 6">Belongs to the GMC oxidoreductase family.</text>
</comment>
<keyword evidence="3 6" id="KW-0285">Flavoprotein</keyword>
<comment type="cofactor">
    <cofactor evidence="1 5">
        <name>FAD</name>
        <dbReference type="ChEBI" id="CHEBI:57692"/>
    </cofactor>
</comment>
<dbReference type="Proteomes" id="UP000414233">
    <property type="component" value="Unassembled WGS sequence"/>
</dbReference>
<evidence type="ECO:0000256" key="3">
    <source>
        <dbReference type="ARBA" id="ARBA00022630"/>
    </source>
</evidence>
<dbReference type="PANTHER" id="PTHR11552">
    <property type="entry name" value="GLUCOSE-METHANOL-CHOLINE GMC OXIDOREDUCTASE"/>
    <property type="match status" value="1"/>
</dbReference>
<dbReference type="SUPFAM" id="SSF54373">
    <property type="entry name" value="FAD-linked reductases, C-terminal domain"/>
    <property type="match status" value="1"/>
</dbReference>
<feature type="binding site" evidence="5">
    <location>
        <position position="502"/>
    </location>
    <ligand>
        <name>FAD</name>
        <dbReference type="ChEBI" id="CHEBI:57692"/>
    </ligand>
</feature>
<dbReference type="PANTHER" id="PTHR11552:SF147">
    <property type="entry name" value="CHOLINE DEHYDROGENASE, MITOCHONDRIAL"/>
    <property type="match status" value="1"/>
</dbReference>
<dbReference type="NCBIfam" id="NF002550">
    <property type="entry name" value="PRK02106.1"/>
    <property type="match status" value="1"/>
</dbReference>
<evidence type="ECO:0000256" key="1">
    <source>
        <dbReference type="ARBA" id="ARBA00001974"/>
    </source>
</evidence>
<sequence length="532" mass="57621">MTIHADYDYIVVGAGSAGCVLANRLSTDPLHKVLLLEAGGWDRSPLIHIPGGFLPMLQGGLFSWKYETAPQQNLNNRVLHDVRGKVIGGSSSINGMCYSRGAPEIFDEWARLGNKGWSHAEVLPYFKRAEGNEHGENAFHGGSGPLRVTQARIDNPASAAWLDAAQQAGFPYSDDHNGSKPEGFGPSDRTILNGRRISSAVAYLRPALRRKNLKVETKAHATKLLFQGMRVIGVEYVQGGKVKRAYAREEVISSGGVFQSAQLLMLSGIGDANHLKSVGINPVIDLKGVGQNLHDHVGSQIQIACPQPVTDYKYFESRLAMAKAGLSYLFKRSGPAAGNSTDAIAYLRSGATGHSELDLKFYLIPIMPSATGVVPEHGVSNLIILTRPESRGELKLRSADPATPPLINANYLAHERDREALRRGVRIARDIFGQRAYDAFRGREVAPGVDCSGDAQLDDYFRETINPNYEAVGTCRMGNDDLAVVNDRLQVHGTEGLRVVDGSVMPRISTGDPSASIIMIAEKAAEMITNDA</sequence>
<dbReference type="AlphaFoldDB" id="A0A5E4WUE3"/>
<gene>
    <name evidence="8" type="ORF">PTE30175_03378</name>
</gene>
<dbReference type="RefSeq" id="WP_150698216.1">
    <property type="nucleotide sequence ID" value="NZ_CABPRZ010000014.1"/>
</dbReference>
<dbReference type="OrthoDB" id="9785276at2"/>
<reference evidence="8 9" key="1">
    <citation type="submission" date="2019-08" db="EMBL/GenBank/DDBJ databases">
        <authorList>
            <person name="Peeters C."/>
        </authorList>
    </citation>
    <scope>NUCLEOTIDE SEQUENCE [LARGE SCALE GENOMIC DNA]</scope>
    <source>
        <strain evidence="8 9">LMG 30175</strain>
    </source>
</reference>
<organism evidence="8 9">
    <name type="scientific">Pandoraea terrae</name>
    <dbReference type="NCBI Taxonomy" id="1537710"/>
    <lineage>
        <taxon>Bacteria</taxon>
        <taxon>Pseudomonadati</taxon>
        <taxon>Pseudomonadota</taxon>
        <taxon>Betaproteobacteria</taxon>
        <taxon>Burkholderiales</taxon>
        <taxon>Burkholderiaceae</taxon>
        <taxon>Pandoraea</taxon>
    </lineage>
</organism>
<protein>
    <submittedName>
        <fullName evidence="8">Choline dehydrogenase</fullName>
    </submittedName>
</protein>
<dbReference type="InterPro" id="IPR036188">
    <property type="entry name" value="FAD/NAD-bd_sf"/>
</dbReference>
<evidence type="ECO:0000256" key="2">
    <source>
        <dbReference type="ARBA" id="ARBA00010790"/>
    </source>
</evidence>
<evidence type="ECO:0000256" key="6">
    <source>
        <dbReference type="RuleBase" id="RU003968"/>
    </source>
</evidence>
<name>A0A5E4WUE3_9BURK</name>
<dbReference type="Gene3D" id="3.50.50.60">
    <property type="entry name" value="FAD/NAD(P)-binding domain"/>
    <property type="match status" value="1"/>
</dbReference>
<evidence type="ECO:0000313" key="8">
    <source>
        <dbReference type="EMBL" id="VVE27429.1"/>
    </source>
</evidence>
<dbReference type="InterPro" id="IPR007867">
    <property type="entry name" value="GMC_OxRtase_C"/>
</dbReference>
<dbReference type="EMBL" id="CABPRZ010000014">
    <property type="protein sequence ID" value="VVE27429.1"/>
    <property type="molecule type" value="Genomic_DNA"/>
</dbReference>
<dbReference type="Pfam" id="PF00732">
    <property type="entry name" value="GMC_oxred_N"/>
    <property type="match status" value="1"/>
</dbReference>
<dbReference type="GO" id="GO:0016614">
    <property type="term" value="F:oxidoreductase activity, acting on CH-OH group of donors"/>
    <property type="evidence" value="ECO:0007669"/>
    <property type="project" value="InterPro"/>
</dbReference>
<dbReference type="PROSITE" id="PS00623">
    <property type="entry name" value="GMC_OXRED_1"/>
    <property type="match status" value="1"/>
</dbReference>
<dbReference type="GO" id="GO:0050660">
    <property type="term" value="F:flavin adenine dinucleotide binding"/>
    <property type="evidence" value="ECO:0007669"/>
    <property type="project" value="InterPro"/>
</dbReference>
<dbReference type="SUPFAM" id="SSF51905">
    <property type="entry name" value="FAD/NAD(P)-binding domain"/>
    <property type="match status" value="1"/>
</dbReference>
<dbReference type="InterPro" id="IPR012132">
    <property type="entry name" value="GMC_OxRdtase"/>
</dbReference>